<dbReference type="RefSeq" id="WP_208919710.1">
    <property type="nucleotide sequence ID" value="NZ_LT840184.1"/>
</dbReference>
<dbReference type="AlphaFoldDB" id="A0A1X7HED9"/>
<name>A0A1X7HED9_9BACL</name>
<protein>
    <recommendedName>
        <fullName evidence="3">Cytidylate kinase</fullName>
    </recommendedName>
</protein>
<gene>
    <name evidence="1" type="ORF">SAMN05661091_2750</name>
</gene>
<dbReference type="EMBL" id="LT840184">
    <property type="protein sequence ID" value="SMF84901.1"/>
    <property type="molecule type" value="Genomic_DNA"/>
</dbReference>
<accession>A0A1X7HED9</accession>
<proteinExistence type="predicted"/>
<evidence type="ECO:0008006" key="3">
    <source>
        <dbReference type="Google" id="ProtNLM"/>
    </source>
</evidence>
<dbReference type="STRING" id="1313296.SAMN05661091_2750"/>
<dbReference type="Proteomes" id="UP000192940">
    <property type="component" value="Chromosome I"/>
</dbReference>
<dbReference type="SUPFAM" id="SSF52540">
    <property type="entry name" value="P-loop containing nucleoside triphosphate hydrolases"/>
    <property type="match status" value="1"/>
</dbReference>
<evidence type="ECO:0000313" key="1">
    <source>
        <dbReference type="EMBL" id="SMF84901.1"/>
    </source>
</evidence>
<reference evidence="1 2" key="1">
    <citation type="submission" date="2017-04" db="EMBL/GenBank/DDBJ databases">
        <authorList>
            <person name="Afonso C.L."/>
            <person name="Miller P.J."/>
            <person name="Scott M.A."/>
            <person name="Spackman E."/>
            <person name="Goraichik I."/>
            <person name="Dimitrov K.M."/>
            <person name="Suarez D.L."/>
            <person name="Swayne D.E."/>
        </authorList>
    </citation>
    <scope>NUCLEOTIDE SEQUENCE [LARGE SCALE GENOMIC DNA]</scope>
    <source>
        <strain evidence="1 2">N3/975</strain>
    </source>
</reference>
<evidence type="ECO:0000313" key="2">
    <source>
        <dbReference type="Proteomes" id="UP000192940"/>
    </source>
</evidence>
<dbReference type="InterPro" id="IPR027417">
    <property type="entry name" value="P-loop_NTPase"/>
</dbReference>
<organism evidence="1 2">
    <name type="scientific">Paenibacillus uliginis N3/975</name>
    <dbReference type="NCBI Taxonomy" id="1313296"/>
    <lineage>
        <taxon>Bacteria</taxon>
        <taxon>Bacillati</taxon>
        <taxon>Bacillota</taxon>
        <taxon>Bacilli</taxon>
        <taxon>Bacillales</taxon>
        <taxon>Paenibacillaceae</taxon>
        <taxon>Paenibacillus</taxon>
    </lineage>
</organism>
<keyword evidence="2" id="KW-1185">Reference proteome</keyword>
<sequence>MEFNNLILWIGGSPDSGKSTIARYIVQKYNLSYYDYDGNENRHHEEISAHSVGAEEILSSTMEDNWVYITPDELVHRSNASFRGRFPMVVRDLSAMNVDNPILAEGFGLTPNLVAPFLGNSNQAIWFVSDEHFKMTSAKKRRKLSGEFKTIDIENVALENLHKRDMLIDVQIREEANQLGLKVIEVNSSVPFEVAVKLVEKQFDEYLTYWRRHS</sequence>
<dbReference type="Gene3D" id="3.40.50.300">
    <property type="entry name" value="P-loop containing nucleotide triphosphate hydrolases"/>
    <property type="match status" value="1"/>
</dbReference>